<protein>
    <submittedName>
        <fullName evidence="4">Heme oxygenase (Biliverdin-producing)</fullName>
    </submittedName>
</protein>
<dbReference type="PIRSF" id="PIRSF000343">
    <property type="entry name" value="Haem_Oase"/>
    <property type="match status" value="1"/>
</dbReference>
<dbReference type="Pfam" id="PF01126">
    <property type="entry name" value="Heme_oxygenase"/>
    <property type="match status" value="1"/>
</dbReference>
<keyword evidence="1" id="KW-0349">Heme</keyword>
<keyword evidence="5" id="KW-1185">Reference proteome</keyword>
<name>A0ABV6QPX4_9ACTN</name>
<accession>A0ABV6QPX4</accession>
<dbReference type="EMBL" id="JBHLTC010000028">
    <property type="protein sequence ID" value="MFC0626685.1"/>
    <property type="molecule type" value="Genomic_DNA"/>
</dbReference>
<evidence type="ECO:0000313" key="5">
    <source>
        <dbReference type="Proteomes" id="UP001589890"/>
    </source>
</evidence>
<sequence>MTLQSDPTATAQLPLSARFREQSRQVHRDAAESTFLAALTDGRLDLAGYAALVAQHAAIYQGIERLADGFADDPVAGAFVFPELYRTPALTADLAYLHSTGARQTRLMPATERYVARLAELTGWPGGFVAHHYVRYLGDLSGGQAIGRSVATQYGLTNGGDGLRFYTFDQVPSPKLFKDRYRELLDTADWDSDEQQRILDEVDRAFRFNLELLIDLADEVLPHYS</sequence>
<dbReference type="RefSeq" id="WP_380050581.1">
    <property type="nucleotide sequence ID" value="NZ_JBHLTC010000028.1"/>
</dbReference>
<dbReference type="Gene3D" id="1.20.910.10">
    <property type="entry name" value="Heme oxygenase-like"/>
    <property type="match status" value="1"/>
</dbReference>
<dbReference type="InterPro" id="IPR016084">
    <property type="entry name" value="Haem_Oase-like_multi-hlx"/>
</dbReference>
<evidence type="ECO:0000256" key="3">
    <source>
        <dbReference type="ARBA" id="ARBA00023004"/>
    </source>
</evidence>
<dbReference type="PANTHER" id="PTHR10720">
    <property type="entry name" value="HEME OXYGENASE"/>
    <property type="match status" value="1"/>
</dbReference>
<evidence type="ECO:0000313" key="4">
    <source>
        <dbReference type="EMBL" id="MFC0626685.1"/>
    </source>
</evidence>
<reference evidence="4 5" key="1">
    <citation type="submission" date="2024-09" db="EMBL/GenBank/DDBJ databases">
        <authorList>
            <person name="Sun Q."/>
            <person name="Mori K."/>
        </authorList>
    </citation>
    <scope>NUCLEOTIDE SEQUENCE [LARGE SCALE GENOMIC DNA]</scope>
    <source>
        <strain evidence="4 5">CGMCC 1.15906</strain>
    </source>
</reference>
<dbReference type="SUPFAM" id="SSF48613">
    <property type="entry name" value="Heme oxygenase-like"/>
    <property type="match status" value="1"/>
</dbReference>
<organism evidence="4 5">
    <name type="scientific">Kribbella deserti</name>
    <dbReference type="NCBI Taxonomy" id="1926257"/>
    <lineage>
        <taxon>Bacteria</taxon>
        <taxon>Bacillati</taxon>
        <taxon>Actinomycetota</taxon>
        <taxon>Actinomycetes</taxon>
        <taxon>Propionibacteriales</taxon>
        <taxon>Kribbellaceae</taxon>
        <taxon>Kribbella</taxon>
    </lineage>
</organism>
<dbReference type="PRINTS" id="PR00088">
    <property type="entry name" value="HAEMOXYGNASE"/>
</dbReference>
<dbReference type="CDD" id="cd19165">
    <property type="entry name" value="HemeO"/>
    <property type="match status" value="1"/>
</dbReference>
<proteinExistence type="predicted"/>
<dbReference type="Proteomes" id="UP001589890">
    <property type="component" value="Unassembled WGS sequence"/>
</dbReference>
<evidence type="ECO:0000256" key="1">
    <source>
        <dbReference type="ARBA" id="ARBA00022617"/>
    </source>
</evidence>
<keyword evidence="3" id="KW-0408">Iron</keyword>
<evidence type="ECO:0000256" key="2">
    <source>
        <dbReference type="ARBA" id="ARBA00022723"/>
    </source>
</evidence>
<comment type="caution">
    <text evidence="4">The sequence shown here is derived from an EMBL/GenBank/DDBJ whole genome shotgun (WGS) entry which is preliminary data.</text>
</comment>
<dbReference type="InterPro" id="IPR002051">
    <property type="entry name" value="Haem_Oase"/>
</dbReference>
<gene>
    <name evidence="4" type="ORF">ACFFGN_21575</name>
</gene>
<dbReference type="InterPro" id="IPR016053">
    <property type="entry name" value="Haem_Oase-like"/>
</dbReference>
<keyword evidence="2" id="KW-0479">Metal-binding</keyword>
<dbReference type="PANTHER" id="PTHR10720:SF0">
    <property type="entry name" value="HEME OXYGENASE"/>
    <property type="match status" value="1"/>
</dbReference>